<dbReference type="SUPFAM" id="SSF53850">
    <property type="entry name" value="Periplasmic binding protein-like II"/>
    <property type="match status" value="1"/>
</dbReference>
<evidence type="ECO:0000256" key="5">
    <source>
        <dbReference type="SAM" id="MobiDB-lite"/>
    </source>
</evidence>
<dbReference type="GO" id="GO:0043190">
    <property type="term" value="C:ATP-binding cassette (ABC) transporter complex"/>
    <property type="evidence" value="ECO:0007669"/>
    <property type="project" value="InterPro"/>
</dbReference>
<dbReference type="Proteomes" id="UP000652354">
    <property type="component" value="Unassembled WGS sequence"/>
</dbReference>
<evidence type="ECO:0000256" key="6">
    <source>
        <dbReference type="SAM" id="SignalP"/>
    </source>
</evidence>
<feature type="domain" description="ABC-type glycine betaine transport system substrate-binding" evidence="7">
    <location>
        <begin position="50"/>
        <end position="295"/>
    </location>
</feature>
<keyword evidence="2" id="KW-0813">Transport</keyword>
<dbReference type="GO" id="GO:0015871">
    <property type="term" value="P:choline transport"/>
    <property type="evidence" value="ECO:0007669"/>
    <property type="project" value="TreeGrafter"/>
</dbReference>
<evidence type="ECO:0000259" key="7">
    <source>
        <dbReference type="Pfam" id="PF04069"/>
    </source>
</evidence>
<dbReference type="EMBL" id="BONR01000001">
    <property type="protein sequence ID" value="GIG53436.1"/>
    <property type="molecule type" value="Genomic_DNA"/>
</dbReference>
<accession>A0A919Q201</accession>
<proteinExistence type="predicted"/>
<dbReference type="RefSeq" id="WP_203652902.1">
    <property type="nucleotide sequence ID" value="NZ_BONR01000001.1"/>
</dbReference>
<dbReference type="GO" id="GO:0015226">
    <property type="term" value="F:carnitine transmembrane transporter activity"/>
    <property type="evidence" value="ECO:0007669"/>
    <property type="project" value="TreeGrafter"/>
</dbReference>
<evidence type="ECO:0000256" key="3">
    <source>
        <dbReference type="ARBA" id="ARBA00022475"/>
    </source>
</evidence>
<keyword evidence="9" id="KW-1185">Reference proteome</keyword>
<protein>
    <submittedName>
        <fullName evidence="8">Glycine/betaine ABC transporter substrate-binding protein</fullName>
    </submittedName>
</protein>
<organism evidence="8 9">
    <name type="scientific">Demequina activiva</name>
    <dbReference type="NCBI Taxonomy" id="1582364"/>
    <lineage>
        <taxon>Bacteria</taxon>
        <taxon>Bacillati</taxon>
        <taxon>Actinomycetota</taxon>
        <taxon>Actinomycetes</taxon>
        <taxon>Micrococcales</taxon>
        <taxon>Demequinaceae</taxon>
        <taxon>Demequina</taxon>
    </lineage>
</organism>
<keyword evidence="3" id="KW-1003">Cell membrane</keyword>
<comment type="caution">
    <text evidence="8">The sequence shown here is derived from an EMBL/GenBank/DDBJ whole genome shotgun (WGS) entry which is preliminary data.</text>
</comment>
<dbReference type="Gene3D" id="3.10.105.10">
    <property type="entry name" value="Dipeptide-binding Protein, Domain 3"/>
    <property type="match status" value="2"/>
</dbReference>
<dbReference type="CDD" id="cd13639">
    <property type="entry name" value="PBP2_OpuAC_like"/>
    <property type="match status" value="1"/>
</dbReference>
<evidence type="ECO:0000313" key="9">
    <source>
        <dbReference type="Proteomes" id="UP000652354"/>
    </source>
</evidence>
<evidence type="ECO:0000313" key="8">
    <source>
        <dbReference type="EMBL" id="GIG53436.1"/>
    </source>
</evidence>
<keyword evidence="6" id="KW-0732">Signal</keyword>
<feature type="chain" id="PRO_5038093554" evidence="6">
    <location>
        <begin position="26"/>
        <end position="306"/>
    </location>
</feature>
<feature type="signal peptide" evidence="6">
    <location>
        <begin position="1"/>
        <end position="25"/>
    </location>
</feature>
<name>A0A919Q201_9MICO</name>
<dbReference type="PROSITE" id="PS51257">
    <property type="entry name" value="PROKAR_LIPOPROTEIN"/>
    <property type="match status" value="1"/>
</dbReference>
<comment type="subcellular location">
    <subcellularLocation>
        <location evidence="1">Cell membrane</location>
    </subcellularLocation>
</comment>
<dbReference type="Pfam" id="PF04069">
    <property type="entry name" value="OpuAC"/>
    <property type="match status" value="1"/>
</dbReference>
<reference evidence="8" key="1">
    <citation type="submission" date="2021-01" db="EMBL/GenBank/DDBJ databases">
        <title>Whole genome shotgun sequence of Demequina activiva NBRC 110675.</title>
        <authorList>
            <person name="Komaki H."/>
            <person name="Tamura T."/>
        </authorList>
    </citation>
    <scope>NUCLEOTIDE SEQUENCE</scope>
    <source>
        <strain evidence="8">NBRC 110675</strain>
    </source>
</reference>
<dbReference type="InterPro" id="IPR007210">
    <property type="entry name" value="ABC_Gly_betaine_transp_sub-bd"/>
</dbReference>
<evidence type="ECO:0000256" key="2">
    <source>
        <dbReference type="ARBA" id="ARBA00022448"/>
    </source>
</evidence>
<dbReference type="GO" id="GO:0031460">
    <property type="term" value="P:glycine betaine transport"/>
    <property type="evidence" value="ECO:0007669"/>
    <property type="project" value="TreeGrafter"/>
</dbReference>
<feature type="region of interest" description="Disordered" evidence="5">
    <location>
        <begin position="27"/>
        <end position="48"/>
    </location>
</feature>
<keyword evidence="4" id="KW-0472">Membrane</keyword>
<evidence type="ECO:0000256" key="1">
    <source>
        <dbReference type="ARBA" id="ARBA00004236"/>
    </source>
</evidence>
<gene>
    <name evidence="8" type="ORF">Dac01nite_01880</name>
</gene>
<dbReference type="Gene3D" id="3.40.190.100">
    <property type="entry name" value="Glycine betaine-binding periplasmic protein, domain 2"/>
    <property type="match status" value="1"/>
</dbReference>
<dbReference type="GO" id="GO:0005275">
    <property type="term" value="F:amine transmembrane transporter activity"/>
    <property type="evidence" value="ECO:0007669"/>
    <property type="project" value="TreeGrafter"/>
</dbReference>
<dbReference type="PANTHER" id="PTHR47737:SF1">
    <property type="entry name" value="GLYCINE BETAINE_PROLINE BETAINE TRANSPORT SYSTEM PERMEASE PROTEIN PROW"/>
    <property type="match status" value="1"/>
</dbReference>
<evidence type="ECO:0000256" key="4">
    <source>
        <dbReference type="ARBA" id="ARBA00023136"/>
    </source>
</evidence>
<dbReference type="AlphaFoldDB" id="A0A919Q201"/>
<dbReference type="PANTHER" id="PTHR47737">
    <property type="entry name" value="GLYCINE BETAINE/PROLINE BETAINE TRANSPORT SYSTEM PERMEASE PROTEIN PROW"/>
    <property type="match status" value="1"/>
</dbReference>
<sequence length="306" mass="32837">MMKRTATAFAVTAAAGLVLAGCSSADEETTDDAATGAEGTDTEETTEGGELTLAVFNGWDESLATSLLWENVLESKGYDVTLENADAAVAFQGVADGDYDIVTDVWLPLTHADYIDQYGDDMEELGAWFDSAALTIAVNADAPVDSIADLPEYVDEMGARIVGIEPGAGLTTATQNAIDTYELSDYEFLTSSTPAMLSELDTATSNGENIIVTLWEPHWAYGAYDIKNLEDPEGVMGEAEEIVTYGRTGISEDFPEVAEWLGNFTMDAEALYDLENQLNGADSSDYEQIVADWVAANQEWVDSLTA</sequence>